<dbReference type="GO" id="GO:0003700">
    <property type="term" value="F:DNA-binding transcription factor activity"/>
    <property type="evidence" value="ECO:0007669"/>
    <property type="project" value="InterPro"/>
</dbReference>
<dbReference type="EMBL" id="CYUD01000010">
    <property type="protein sequence ID" value="CUK10260.1"/>
    <property type="molecule type" value="Genomic_DNA"/>
</dbReference>
<name>A0A0N7MAD1_9RHOB</name>
<dbReference type="Gene3D" id="1.10.10.60">
    <property type="entry name" value="Homeodomain-like"/>
    <property type="match status" value="1"/>
</dbReference>
<dbReference type="PRINTS" id="PR00032">
    <property type="entry name" value="HTHARAC"/>
</dbReference>
<evidence type="ECO:0000313" key="5">
    <source>
        <dbReference type="EMBL" id="CUK10260.1"/>
    </source>
</evidence>
<reference evidence="6" key="1">
    <citation type="submission" date="2015-09" db="EMBL/GenBank/DDBJ databases">
        <authorList>
            <person name="Rodrigo-Torres L."/>
            <person name="Arahal D.R."/>
        </authorList>
    </citation>
    <scope>NUCLEOTIDE SEQUENCE [LARGE SCALE GENOMIC DNA]</scope>
    <source>
        <strain evidence="6">CECT 5091</strain>
    </source>
</reference>
<proteinExistence type="predicted"/>
<protein>
    <submittedName>
        <fullName evidence="5">Virulence-regulating protein VirS</fullName>
    </submittedName>
</protein>
<sequence>MDTVLHSTLAFRPALQGLDQIASPRVSEHALKEAGLSRAVMEGPPVFLPYRLQARFMQAASLKISEKHIGAYITQDFHYASFGAYADYVLGAPKLDVALARAEKILPFLQRGSVLLTRVAGDHFVLGFDTMLGGAAGANLIDQDLPFVLQSVVREFCGRRWRPSWVEMPEVHRGTETALQYIYNAEVRVGGSAASIAIPLSEIETPNPRTTDERLAMTLAGIRDVRSRQTPSTTKEVVGNALRAQLAMGHADIETVAATLGVSVRKLQRQLTAENTSFKEIRVAEQTDRARSLLSGTDLSVAEVAFNLGFSEVNSFRRTFASWFGISPSKFRKLSGT</sequence>
<dbReference type="SMART" id="SM00342">
    <property type="entry name" value="HTH_ARAC"/>
    <property type="match status" value="1"/>
</dbReference>
<dbReference type="InterPro" id="IPR018060">
    <property type="entry name" value="HTH_AraC"/>
</dbReference>
<dbReference type="PANTHER" id="PTHR47894">
    <property type="entry name" value="HTH-TYPE TRANSCRIPTIONAL REGULATOR GADX"/>
    <property type="match status" value="1"/>
</dbReference>
<evidence type="ECO:0000256" key="3">
    <source>
        <dbReference type="ARBA" id="ARBA00023163"/>
    </source>
</evidence>
<keyword evidence="6" id="KW-1185">Reference proteome</keyword>
<dbReference type="GO" id="GO:0000976">
    <property type="term" value="F:transcription cis-regulatory region binding"/>
    <property type="evidence" value="ECO:0007669"/>
    <property type="project" value="TreeGrafter"/>
</dbReference>
<accession>A0A0N7MAD1</accession>
<keyword evidence="2" id="KW-0238">DNA-binding</keyword>
<organism evidence="5 6">
    <name type="scientific">Ruegeria denitrificans</name>
    <dbReference type="NCBI Taxonomy" id="1715692"/>
    <lineage>
        <taxon>Bacteria</taxon>
        <taxon>Pseudomonadati</taxon>
        <taxon>Pseudomonadota</taxon>
        <taxon>Alphaproteobacteria</taxon>
        <taxon>Rhodobacterales</taxon>
        <taxon>Roseobacteraceae</taxon>
        <taxon>Ruegeria</taxon>
    </lineage>
</organism>
<dbReference type="GO" id="GO:0005829">
    <property type="term" value="C:cytosol"/>
    <property type="evidence" value="ECO:0007669"/>
    <property type="project" value="TreeGrafter"/>
</dbReference>
<evidence type="ECO:0000259" key="4">
    <source>
        <dbReference type="PROSITE" id="PS01124"/>
    </source>
</evidence>
<gene>
    <name evidence="5" type="primary">virS_5</name>
    <name evidence="5" type="ORF">RUE5091_03292</name>
</gene>
<dbReference type="Pfam" id="PF12833">
    <property type="entry name" value="HTH_18"/>
    <property type="match status" value="1"/>
</dbReference>
<keyword evidence="3" id="KW-0804">Transcription</keyword>
<evidence type="ECO:0000313" key="6">
    <source>
        <dbReference type="Proteomes" id="UP000051260"/>
    </source>
</evidence>
<dbReference type="PANTHER" id="PTHR47894:SF1">
    <property type="entry name" value="HTH-TYPE TRANSCRIPTIONAL REGULATOR VQSM"/>
    <property type="match status" value="1"/>
</dbReference>
<keyword evidence="1" id="KW-0805">Transcription regulation</keyword>
<dbReference type="STRING" id="1715692.RUE5091_03292"/>
<dbReference type="Proteomes" id="UP000051260">
    <property type="component" value="Unassembled WGS sequence"/>
</dbReference>
<dbReference type="Pfam" id="PF12625">
    <property type="entry name" value="Arabinose_bd"/>
    <property type="match status" value="1"/>
</dbReference>
<dbReference type="InterPro" id="IPR032687">
    <property type="entry name" value="AraC-type_N"/>
</dbReference>
<feature type="domain" description="HTH araC/xylS-type" evidence="4">
    <location>
        <begin position="236"/>
        <end position="334"/>
    </location>
</feature>
<dbReference type="AlphaFoldDB" id="A0A0N7MAD1"/>
<dbReference type="RefSeq" id="WP_058282954.1">
    <property type="nucleotide sequence ID" value="NZ_CYUD01000010.1"/>
</dbReference>
<dbReference type="SUPFAM" id="SSF46689">
    <property type="entry name" value="Homeodomain-like"/>
    <property type="match status" value="1"/>
</dbReference>
<dbReference type="OrthoDB" id="9805730at2"/>
<dbReference type="InterPro" id="IPR020449">
    <property type="entry name" value="Tscrpt_reg_AraC-type_HTH"/>
</dbReference>
<evidence type="ECO:0000256" key="2">
    <source>
        <dbReference type="ARBA" id="ARBA00023125"/>
    </source>
</evidence>
<dbReference type="InterPro" id="IPR009057">
    <property type="entry name" value="Homeodomain-like_sf"/>
</dbReference>
<dbReference type="PROSITE" id="PS01124">
    <property type="entry name" value="HTH_ARAC_FAMILY_2"/>
    <property type="match status" value="1"/>
</dbReference>
<evidence type="ECO:0000256" key="1">
    <source>
        <dbReference type="ARBA" id="ARBA00023015"/>
    </source>
</evidence>